<evidence type="ECO:0000256" key="5">
    <source>
        <dbReference type="ARBA" id="ARBA00022857"/>
    </source>
</evidence>
<dbReference type="InterPro" id="IPR024072">
    <property type="entry name" value="DHFR-like_dom_sf"/>
</dbReference>
<dbReference type="PRINTS" id="PR00070">
    <property type="entry name" value="DHFR"/>
</dbReference>
<dbReference type="GO" id="GO:0046655">
    <property type="term" value="P:folic acid metabolic process"/>
    <property type="evidence" value="ECO:0007669"/>
    <property type="project" value="TreeGrafter"/>
</dbReference>
<dbReference type="GO" id="GO:0046452">
    <property type="term" value="P:dihydrofolate metabolic process"/>
    <property type="evidence" value="ECO:0007669"/>
    <property type="project" value="TreeGrafter"/>
</dbReference>
<evidence type="ECO:0000256" key="3">
    <source>
        <dbReference type="ARBA" id="ARBA00012856"/>
    </source>
</evidence>
<evidence type="ECO:0000313" key="12">
    <source>
        <dbReference type="Proteomes" id="UP000004080"/>
    </source>
</evidence>
<dbReference type="GO" id="GO:0005829">
    <property type="term" value="C:cytosol"/>
    <property type="evidence" value="ECO:0007669"/>
    <property type="project" value="TreeGrafter"/>
</dbReference>
<dbReference type="InterPro" id="IPR001796">
    <property type="entry name" value="DHFR_dom"/>
</dbReference>
<dbReference type="InterPro" id="IPR017925">
    <property type="entry name" value="DHFR_CS"/>
</dbReference>
<proteinExistence type="inferred from homology"/>
<comment type="caution">
    <text evidence="11">The sequence shown here is derived from an EMBL/GenBank/DDBJ whole genome shotgun (WGS) entry which is preliminary data.</text>
</comment>
<dbReference type="Gene3D" id="3.40.430.10">
    <property type="entry name" value="Dihydrofolate Reductase, subunit A"/>
    <property type="match status" value="1"/>
</dbReference>
<organism evidence="11 12">
    <name type="scientific">Fictibacillus macauensis ZFHKF-1</name>
    <dbReference type="NCBI Taxonomy" id="1196324"/>
    <lineage>
        <taxon>Bacteria</taxon>
        <taxon>Bacillati</taxon>
        <taxon>Bacillota</taxon>
        <taxon>Bacilli</taxon>
        <taxon>Bacillales</taxon>
        <taxon>Fictibacillaceae</taxon>
        <taxon>Fictibacillus</taxon>
    </lineage>
</organism>
<dbReference type="EMBL" id="AKKV01000019">
    <property type="protein sequence ID" value="EIT87170.1"/>
    <property type="molecule type" value="Genomic_DNA"/>
</dbReference>
<accession>I8UJW3</accession>
<dbReference type="eggNOG" id="COG0262">
    <property type="taxonomic scope" value="Bacteria"/>
</dbReference>
<sequence>MITFVVAMDQEGLIGVDNELPWHLPADLQHFKKVTMGKPIVMGRKTYESIGRPLPGRENIVMTRQPSYHIPGCTIVHTLKEVLERDEEVCVIGGAHLFQQFMPYVDEMYITEIEETFEGDTYFPEFAPSQWELLSEQQGITDEKNVYPHRFLHYKKKQR</sequence>
<keyword evidence="5 8" id="KW-0521">NADP</keyword>
<dbReference type="SUPFAM" id="SSF53597">
    <property type="entry name" value="Dihydrofolate reductase-like"/>
    <property type="match status" value="1"/>
</dbReference>
<evidence type="ECO:0000256" key="6">
    <source>
        <dbReference type="ARBA" id="ARBA00023002"/>
    </source>
</evidence>
<evidence type="ECO:0000256" key="1">
    <source>
        <dbReference type="ARBA" id="ARBA00004903"/>
    </source>
</evidence>
<comment type="function">
    <text evidence="7 8">Key enzyme in folate metabolism. Catalyzes an essential reaction for de novo glycine and purine synthesis, and for DNA precursor synthesis.</text>
</comment>
<keyword evidence="12" id="KW-1185">Reference proteome</keyword>
<dbReference type="UniPathway" id="UPA00077">
    <property type="reaction ID" value="UER00158"/>
</dbReference>
<dbReference type="GO" id="GO:0004146">
    <property type="term" value="F:dihydrofolate reductase activity"/>
    <property type="evidence" value="ECO:0007669"/>
    <property type="project" value="UniProtKB-EC"/>
</dbReference>
<dbReference type="FunFam" id="3.40.430.10:FF:000001">
    <property type="entry name" value="Dihydrofolate reductase"/>
    <property type="match status" value="1"/>
</dbReference>
<keyword evidence="4 8" id="KW-0554">One-carbon metabolism</keyword>
<evidence type="ECO:0000256" key="9">
    <source>
        <dbReference type="RuleBase" id="RU004474"/>
    </source>
</evidence>
<dbReference type="PANTHER" id="PTHR48069">
    <property type="entry name" value="DIHYDROFOLATE REDUCTASE"/>
    <property type="match status" value="1"/>
</dbReference>
<evidence type="ECO:0000313" key="11">
    <source>
        <dbReference type="EMBL" id="EIT87170.1"/>
    </source>
</evidence>
<evidence type="ECO:0000259" key="10">
    <source>
        <dbReference type="PROSITE" id="PS51330"/>
    </source>
</evidence>
<dbReference type="PATRIC" id="fig|1196324.3.peg.590"/>
<dbReference type="Pfam" id="PF00186">
    <property type="entry name" value="DHFR_1"/>
    <property type="match status" value="1"/>
</dbReference>
<dbReference type="AlphaFoldDB" id="I8UJW3"/>
<comment type="similarity">
    <text evidence="2 8 9">Belongs to the dihydrofolate reductase family.</text>
</comment>
<dbReference type="Proteomes" id="UP000004080">
    <property type="component" value="Unassembled WGS sequence"/>
</dbReference>
<evidence type="ECO:0000256" key="4">
    <source>
        <dbReference type="ARBA" id="ARBA00022563"/>
    </source>
</evidence>
<dbReference type="PROSITE" id="PS51330">
    <property type="entry name" value="DHFR_2"/>
    <property type="match status" value="1"/>
</dbReference>
<keyword evidence="6 8" id="KW-0560">Oxidoreductase</keyword>
<dbReference type="PIRSF" id="PIRSF000194">
    <property type="entry name" value="DHFR"/>
    <property type="match status" value="1"/>
</dbReference>
<dbReference type="PROSITE" id="PS00075">
    <property type="entry name" value="DHFR_1"/>
    <property type="match status" value="1"/>
</dbReference>
<evidence type="ECO:0000256" key="2">
    <source>
        <dbReference type="ARBA" id="ARBA00009539"/>
    </source>
</evidence>
<dbReference type="RefSeq" id="WP_007200682.1">
    <property type="nucleotide sequence ID" value="NZ_AKKV01000019.1"/>
</dbReference>
<evidence type="ECO:0000256" key="7">
    <source>
        <dbReference type="ARBA" id="ARBA00025067"/>
    </source>
</evidence>
<protein>
    <recommendedName>
        <fullName evidence="3 8">Dihydrofolate reductase</fullName>
        <ecNumber evidence="3 8">1.5.1.3</ecNumber>
    </recommendedName>
</protein>
<dbReference type="STRING" id="1196324.A374_02914"/>
<dbReference type="CDD" id="cd00209">
    <property type="entry name" value="DHFR"/>
    <property type="match status" value="1"/>
</dbReference>
<dbReference type="PANTHER" id="PTHR48069:SF3">
    <property type="entry name" value="DIHYDROFOLATE REDUCTASE"/>
    <property type="match status" value="1"/>
</dbReference>
<name>I8UJW3_9BACL</name>
<feature type="domain" description="DHFR" evidence="10">
    <location>
        <begin position="1"/>
        <end position="156"/>
    </location>
</feature>
<dbReference type="GO" id="GO:0006730">
    <property type="term" value="P:one-carbon metabolic process"/>
    <property type="evidence" value="ECO:0007669"/>
    <property type="project" value="UniProtKB-KW"/>
</dbReference>
<evidence type="ECO:0000256" key="8">
    <source>
        <dbReference type="PIRNR" id="PIRNR000194"/>
    </source>
</evidence>
<dbReference type="InterPro" id="IPR012259">
    <property type="entry name" value="DHFR"/>
</dbReference>
<dbReference type="EC" id="1.5.1.3" evidence="3 8"/>
<gene>
    <name evidence="11" type="ORF">A374_02914</name>
</gene>
<reference evidence="11 12" key="1">
    <citation type="journal article" date="2012" name="J. Bacteriol.">
        <title>Genome of Bacillus macauensis ZFHKF-1, a Long-Chain-Forming Bacterium.</title>
        <authorList>
            <person name="Cai L."/>
            <person name="Zhang T."/>
        </authorList>
    </citation>
    <scope>NUCLEOTIDE SEQUENCE [LARGE SCALE GENOMIC DNA]</scope>
    <source>
        <strain evidence="11 12">ZFHKF-1</strain>
    </source>
</reference>
<comment type="catalytic activity">
    <reaction evidence="8">
        <text>(6S)-5,6,7,8-tetrahydrofolate + NADP(+) = 7,8-dihydrofolate + NADPH + H(+)</text>
        <dbReference type="Rhea" id="RHEA:15009"/>
        <dbReference type="ChEBI" id="CHEBI:15378"/>
        <dbReference type="ChEBI" id="CHEBI:57451"/>
        <dbReference type="ChEBI" id="CHEBI:57453"/>
        <dbReference type="ChEBI" id="CHEBI:57783"/>
        <dbReference type="ChEBI" id="CHEBI:58349"/>
        <dbReference type="EC" id="1.5.1.3"/>
    </reaction>
</comment>
<dbReference type="GO" id="GO:0070401">
    <property type="term" value="F:NADP+ binding"/>
    <property type="evidence" value="ECO:0007669"/>
    <property type="project" value="UniProtKB-ARBA"/>
</dbReference>
<dbReference type="OrthoDB" id="9804315at2"/>
<dbReference type="GO" id="GO:0046654">
    <property type="term" value="P:tetrahydrofolate biosynthetic process"/>
    <property type="evidence" value="ECO:0007669"/>
    <property type="project" value="UniProtKB-UniPathway"/>
</dbReference>
<comment type="pathway">
    <text evidence="1 8">Cofactor biosynthesis; tetrahydrofolate biosynthesis; 5,6,7,8-tetrahydrofolate from 7,8-dihydrofolate: step 1/1.</text>
</comment>